<evidence type="ECO:0000259" key="15">
    <source>
        <dbReference type="PROSITE" id="PS50991"/>
    </source>
</evidence>
<dbReference type="GO" id="GO:0009098">
    <property type="term" value="P:L-leucine biosynthetic process"/>
    <property type="evidence" value="ECO:0007669"/>
    <property type="project" value="UniProtKB-KW"/>
</dbReference>
<comment type="cofactor">
    <cofactor evidence="2">
        <name>a divalent metal cation</name>
        <dbReference type="ChEBI" id="CHEBI:60240"/>
    </cofactor>
</comment>
<dbReference type="InterPro" id="IPR002034">
    <property type="entry name" value="AIPM/Hcit_synth_CS"/>
</dbReference>
<evidence type="ECO:0000256" key="5">
    <source>
        <dbReference type="ARBA" id="ARBA00006154"/>
    </source>
</evidence>
<name>A0A832SUD3_9EURY</name>
<dbReference type="PANTHER" id="PTHR10277:SF9">
    <property type="entry name" value="2-ISOPROPYLMALATE SYNTHASE 1, CHLOROPLASTIC-RELATED"/>
    <property type="match status" value="1"/>
</dbReference>
<evidence type="ECO:0000256" key="2">
    <source>
        <dbReference type="ARBA" id="ARBA00001968"/>
    </source>
</evidence>
<dbReference type="SUPFAM" id="SSF51569">
    <property type="entry name" value="Aldolase"/>
    <property type="match status" value="1"/>
</dbReference>
<comment type="caution">
    <text evidence="16">The sequence shown here is derived from an EMBL/GenBank/DDBJ whole genome shotgun (WGS) entry which is preliminary data.</text>
</comment>
<protein>
    <recommendedName>
        <fullName evidence="7">2-isopropylmalate synthase</fullName>
        <ecNumber evidence="7">2.3.3.13</ecNumber>
    </recommendedName>
    <alternativeName>
        <fullName evidence="12">Alpha-IPM synthase</fullName>
    </alternativeName>
    <alternativeName>
        <fullName evidence="13">Alpha-isopropylmalate synthase</fullName>
    </alternativeName>
</protein>
<dbReference type="InterPro" id="IPR036230">
    <property type="entry name" value="LeuA_allosteric_dom_sf"/>
</dbReference>
<dbReference type="PANTHER" id="PTHR10277">
    <property type="entry name" value="HOMOCITRATE SYNTHASE-RELATED"/>
    <property type="match status" value="1"/>
</dbReference>
<comment type="similarity">
    <text evidence="5 14">Belongs to the alpha-IPM synthase/homocitrate synthase family.</text>
</comment>
<dbReference type="Gene3D" id="3.20.20.70">
    <property type="entry name" value="Aldolase class I"/>
    <property type="match status" value="1"/>
</dbReference>
<accession>A0A832SUD3</accession>
<dbReference type="PROSITE" id="PS00816">
    <property type="entry name" value="AIPM_HOMOCIT_SYNTH_2"/>
    <property type="match status" value="1"/>
</dbReference>
<dbReference type="NCBIfam" id="NF002085">
    <property type="entry name" value="PRK00915.1-2"/>
    <property type="match status" value="1"/>
</dbReference>
<comment type="catalytic activity">
    <reaction evidence="1">
        <text>3-methyl-2-oxobutanoate + acetyl-CoA + H2O = (2S)-2-isopropylmalate + CoA + H(+)</text>
        <dbReference type="Rhea" id="RHEA:21524"/>
        <dbReference type="ChEBI" id="CHEBI:1178"/>
        <dbReference type="ChEBI" id="CHEBI:11851"/>
        <dbReference type="ChEBI" id="CHEBI:15377"/>
        <dbReference type="ChEBI" id="CHEBI:15378"/>
        <dbReference type="ChEBI" id="CHEBI:57287"/>
        <dbReference type="ChEBI" id="CHEBI:57288"/>
        <dbReference type="EC" id="2.3.3.13"/>
    </reaction>
</comment>
<evidence type="ECO:0000256" key="4">
    <source>
        <dbReference type="ARBA" id="ARBA00004689"/>
    </source>
</evidence>
<dbReference type="InterPro" id="IPR011830">
    <property type="entry name" value="LEU1_arch"/>
</dbReference>
<evidence type="ECO:0000256" key="12">
    <source>
        <dbReference type="ARBA" id="ARBA00029993"/>
    </source>
</evidence>
<sequence length="499" mass="54339">MPDRVRIFDTTLRDGEQTPGVSLTVEEKVEIARKLDEFGVDTIEAGFPVASEGEFEAVRAIAGEELDAEICGLARCVKGDIDAAIDADVDCVHVFIATSDIHLRYKLEMSREEALERAIEGVEYASDHGVTVEFSAEDATRTDRDYLLEVYKATVEAGADRVNVPDTVGVMTPPEMYRLTAEVVDAVDVPVSVHCHNDFGMAVANSLAAVEAGAEQVHVTVNGIGERAGNASLEQVVMALKALYDIELDVRTEMLVELSRLVERLTGVVVPPNTPIVGENAFAHESGIHSHGVIKKAETYEPIRPEDVGHRRRIVLGKHAGRHAIKKKLEEMGIEVTEEQLDEIVRRVKELGDKGKRVTEDDLEAIARDVVGEVPESEAAVKLEEIAVMTGNKFTPTASVRVYLDGEEHEAASTGVGSVDAAIRALREAIEELGMDVELKEYRLEAITGGTDALAEVTVRLEDEDGNVTTARGAAEDIVMASVKAFVRGVNRLARRRRD</sequence>
<dbReference type="Pfam" id="PF08502">
    <property type="entry name" value="LeuA_dimer"/>
    <property type="match status" value="1"/>
</dbReference>
<dbReference type="PROSITE" id="PS00815">
    <property type="entry name" value="AIPM_HOMOCIT_SYNTH_1"/>
    <property type="match status" value="1"/>
</dbReference>
<dbReference type="OMA" id="NTMRMLV"/>
<dbReference type="Proteomes" id="UP000619545">
    <property type="component" value="Unassembled WGS sequence"/>
</dbReference>
<dbReference type="FunFam" id="3.30.160.270:FF:000003">
    <property type="entry name" value="2-isopropylmalate synthase"/>
    <property type="match status" value="1"/>
</dbReference>
<dbReference type="InterPro" id="IPR000891">
    <property type="entry name" value="PYR_CT"/>
</dbReference>
<evidence type="ECO:0000256" key="3">
    <source>
        <dbReference type="ARBA" id="ARBA00003715"/>
    </source>
</evidence>
<keyword evidence="10 14" id="KW-0808">Transferase</keyword>
<dbReference type="FunFam" id="1.10.238.260:FF:000001">
    <property type="entry name" value="2-isopropylmalate synthase"/>
    <property type="match status" value="1"/>
</dbReference>
<proteinExistence type="inferred from homology"/>
<gene>
    <name evidence="16" type="ORF">HA336_04385</name>
</gene>
<dbReference type="Gene3D" id="3.30.160.270">
    <property type="match status" value="1"/>
</dbReference>
<dbReference type="SMART" id="SM00917">
    <property type="entry name" value="LeuA_dimer"/>
    <property type="match status" value="1"/>
</dbReference>
<evidence type="ECO:0000313" key="17">
    <source>
        <dbReference type="Proteomes" id="UP000619545"/>
    </source>
</evidence>
<dbReference type="Gene3D" id="1.10.238.260">
    <property type="match status" value="1"/>
</dbReference>
<evidence type="ECO:0000256" key="1">
    <source>
        <dbReference type="ARBA" id="ARBA00000064"/>
    </source>
</evidence>
<feature type="domain" description="Pyruvate carboxyltransferase" evidence="15">
    <location>
        <begin position="5"/>
        <end position="256"/>
    </location>
</feature>
<dbReference type="RefSeq" id="WP_011018761.1">
    <property type="nucleotide sequence ID" value="NZ_DUJS01000004.1"/>
</dbReference>
<evidence type="ECO:0000256" key="10">
    <source>
        <dbReference type="ARBA" id="ARBA00022679"/>
    </source>
</evidence>
<dbReference type="FunFam" id="3.20.20.70:FF:000010">
    <property type="entry name" value="2-isopropylmalate synthase"/>
    <property type="match status" value="1"/>
</dbReference>
<evidence type="ECO:0000313" key="16">
    <source>
        <dbReference type="EMBL" id="HII70452.1"/>
    </source>
</evidence>
<dbReference type="NCBIfam" id="NF002086">
    <property type="entry name" value="PRK00915.1-3"/>
    <property type="match status" value="1"/>
</dbReference>
<dbReference type="GO" id="GO:0003852">
    <property type="term" value="F:2-isopropylmalate synthase activity"/>
    <property type="evidence" value="ECO:0007669"/>
    <property type="project" value="UniProtKB-EC"/>
</dbReference>
<evidence type="ECO:0000256" key="11">
    <source>
        <dbReference type="ARBA" id="ARBA00023304"/>
    </source>
</evidence>
<dbReference type="EC" id="2.3.3.13" evidence="7"/>
<comment type="subunit">
    <text evidence="6">Homodimer.</text>
</comment>
<keyword evidence="16" id="KW-0012">Acyltransferase</keyword>
<dbReference type="GeneID" id="1477694"/>
<dbReference type="GO" id="GO:0019298">
    <property type="term" value="P:coenzyme B biosynthetic process"/>
    <property type="evidence" value="ECO:0007669"/>
    <property type="project" value="TreeGrafter"/>
</dbReference>
<evidence type="ECO:0000256" key="6">
    <source>
        <dbReference type="ARBA" id="ARBA00011738"/>
    </source>
</evidence>
<dbReference type="InterPro" id="IPR054691">
    <property type="entry name" value="LeuA/HCS_post-cat"/>
</dbReference>
<dbReference type="CDD" id="cd07940">
    <property type="entry name" value="DRE_TIM_IPMS"/>
    <property type="match status" value="1"/>
</dbReference>
<evidence type="ECO:0000256" key="13">
    <source>
        <dbReference type="ARBA" id="ARBA00030312"/>
    </source>
</evidence>
<keyword evidence="9" id="KW-0028">Amino-acid biosynthesis</keyword>
<dbReference type="InterPro" id="IPR013709">
    <property type="entry name" value="2-isopropylmalate_synth_dimer"/>
</dbReference>
<organism evidence="16 17">
    <name type="scientific">Methanopyrus kandleri</name>
    <dbReference type="NCBI Taxonomy" id="2320"/>
    <lineage>
        <taxon>Archaea</taxon>
        <taxon>Methanobacteriati</taxon>
        <taxon>Methanobacteriota</taxon>
        <taxon>Methanomada group</taxon>
        <taxon>Methanopyri</taxon>
        <taxon>Methanopyrales</taxon>
        <taxon>Methanopyraceae</taxon>
        <taxon>Methanopyrus</taxon>
    </lineage>
</organism>
<dbReference type="AlphaFoldDB" id="A0A832SUD3"/>
<evidence type="ECO:0000256" key="9">
    <source>
        <dbReference type="ARBA" id="ARBA00022605"/>
    </source>
</evidence>
<evidence type="ECO:0000256" key="7">
    <source>
        <dbReference type="ARBA" id="ARBA00012973"/>
    </source>
</evidence>
<keyword evidence="11" id="KW-0100">Branched-chain amino acid biosynthesis</keyword>
<comment type="pathway">
    <text evidence="4">Amino-acid biosynthesis; L-leucine biosynthesis; L-leucine from 3-methyl-2-oxobutanoate: step 1/4.</text>
</comment>
<dbReference type="NCBIfam" id="TIGR02090">
    <property type="entry name" value="LEU1_arch"/>
    <property type="match status" value="1"/>
</dbReference>
<dbReference type="SUPFAM" id="SSF110921">
    <property type="entry name" value="2-isopropylmalate synthase LeuA, allosteric (dimerisation) domain"/>
    <property type="match status" value="1"/>
</dbReference>
<keyword evidence="8" id="KW-0432">Leucine biosynthesis</keyword>
<evidence type="ECO:0000256" key="14">
    <source>
        <dbReference type="RuleBase" id="RU003523"/>
    </source>
</evidence>
<dbReference type="Pfam" id="PF00682">
    <property type="entry name" value="HMGL-like"/>
    <property type="match status" value="1"/>
</dbReference>
<comment type="function">
    <text evidence="3">Catalyzes the condensation of the acetyl group of acetyl-CoA with 3-methyl-2-oxobutanoate (2-oxoisovalerate) to form 3-carboxy-3-hydroxy-4-methylpentanoate (2-isopropylmalate).</text>
</comment>
<reference evidence="16" key="1">
    <citation type="journal article" date="2020" name="bioRxiv">
        <title>A rank-normalized archaeal taxonomy based on genome phylogeny resolves widespread incomplete and uneven classifications.</title>
        <authorList>
            <person name="Rinke C."/>
            <person name="Chuvochina M."/>
            <person name="Mussig A.J."/>
            <person name="Chaumeil P.-A."/>
            <person name="Waite D.W."/>
            <person name="Whitman W.B."/>
            <person name="Parks D.H."/>
            <person name="Hugenholtz P."/>
        </authorList>
    </citation>
    <scope>NUCLEOTIDE SEQUENCE</scope>
    <source>
        <strain evidence="16">UBA8853</strain>
    </source>
</reference>
<dbReference type="Pfam" id="PF22617">
    <property type="entry name" value="HCS_D2"/>
    <property type="match status" value="1"/>
</dbReference>
<dbReference type="InterPro" id="IPR013785">
    <property type="entry name" value="Aldolase_TIM"/>
</dbReference>
<dbReference type="EMBL" id="DUJS01000004">
    <property type="protein sequence ID" value="HII70452.1"/>
    <property type="molecule type" value="Genomic_DNA"/>
</dbReference>
<dbReference type="PROSITE" id="PS50991">
    <property type="entry name" value="PYR_CT"/>
    <property type="match status" value="1"/>
</dbReference>
<dbReference type="InterPro" id="IPR050073">
    <property type="entry name" value="2-IPM_HCS-like"/>
</dbReference>
<evidence type="ECO:0000256" key="8">
    <source>
        <dbReference type="ARBA" id="ARBA00022430"/>
    </source>
</evidence>
<dbReference type="SMR" id="A0A832SUD3"/>